<feature type="coiled-coil region" evidence="1">
    <location>
        <begin position="133"/>
        <end position="245"/>
    </location>
</feature>
<dbReference type="Proteomes" id="UP001642464">
    <property type="component" value="Unassembled WGS sequence"/>
</dbReference>
<dbReference type="GO" id="GO:0003677">
    <property type="term" value="F:DNA binding"/>
    <property type="evidence" value="ECO:0007669"/>
    <property type="project" value="UniProtKB-KW"/>
</dbReference>
<keyword evidence="1" id="KW-0175">Coiled coil</keyword>
<protein>
    <submittedName>
        <fullName evidence="2">Curved DNA-binding protein</fullName>
    </submittedName>
</protein>
<evidence type="ECO:0000256" key="1">
    <source>
        <dbReference type="SAM" id="Coils"/>
    </source>
</evidence>
<dbReference type="EMBL" id="CAXAMM010040995">
    <property type="protein sequence ID" value="CAK9096652.1"/>
    <property type="molecule type" value="Genomic_DNA"/>
</dbReference>
<accession>A0ABP0RBZ7</accession>
<feature type="coiled-coil region" evidence="1">
    <location>
        <begin position="80"/>
        <end position="107"/>
    </location>
</feature>
<evidence type="ECO:0000313" key="3">
    <source>
        <dbReference type="Proteomes" id="UP001642464"/>
    </source>
</evidence>
<proteinExistence type="predicted"/>
<gene>
    <name evidence="2" type="ORF">SCF082_LOCUS45366</name>
</gene>
<reference evidence="2 3" key="1">
    <citation type="submission" date="2024-02" db="EMBL/GenBank/DDBJ databases">
        <authorList>
            <person name="Chen Y."/>
            <person name="Shah S."/>
            <person name="Dougan E. K."/>
            <person name="Thang M."/>
            <person name="Chan C."/>
        </authorList>
    </citation>
    <scope>NUCLEOTIDE SEQUENCE [LARGE SCALE GENOMIC DNA]</scope>
</reference>
<organism evidence="2 3">
    <name type="scientific">Durusdinium trenchii</name>
    <dbReference type="NCBI Taxonomy" id="1381693"/>
    <lineage>
        <taxon>Eukaryota</taxon>
        <taxon>Sar</taxon>
        <taxon>Alveolata</taxon>
        <taxon>Dinophyceae</taxon>
        <taxon>Suessiales</taxon>
        <taxon>Symbiodiniaceae</taxon>
        <taxon>Durusdinium</taxon>
    </lineage>
</organism>
<name>A0ABP0RBZ7_9DINO</name>
<evidence type="ECO:0000313" key="2">
    <source>
        <dbReference type="EMBL" id="CAK9096652.1"/>
    </source>
</evidence>
<sequence length="722" mass="79907">MADHHAAEALLMAEIGADAMQELKPYYSALVGVADLALSTGGPHFRSLLRHVGVLASKVAALEGGVTQWRAVSQDGQLQLAKASAQLAAARQSAESERTRAEVLQSQLVAVMRDREANKVVAQTNAQWLQVEAQKANLELKRSHSEVLALQEEVRRLRIELEVTSSKQRQQEAHLEAERLRAAGADLSAEHAEKGKARLEAALKRADEEQRENVETLTAQVQQQKQRLERRLEAERNEAIQNRQVMSNLESTVAEIRSVMPSLLEAADFLRDPHSPALKMARGPVLLSVNSSVRIPVLALRWAPKLGLNSTPGWAALREGLFALFHQLQTGAMVPEQVELRVCEAGGRWFCCEEQDTGPFAALLMFQALHRDAPISATCRMSTKVMLPAEELEKHSGLSVLSTAAMWRTPPQHEEDFLRALLVGSSLEEVFRDFLYHQRRGRVEDAFEEELKRDGVMGRRRGELLGREASMVETPLQQAPVASATPVAPSFSSAPPARGVFATTAQAAAAAAAQAAQSAASRGQDALKLLPIDQALLHSEEALKAAENAARGATGQMSLLDGYKVQSSLDQLFTAMEALVRRRNQDVQLVNGYLREVYQRIERDLPSDKGQSIIQIFEQLQNQQQVLKSECRMITDVRIPELEEKLSHEASRAASLAQGNRQQITRLELATQEAMNQLTGTQARLPALLEASEQRAQQELRRESQVAELRKELIHLRQDFVQ</sequence>
<comment type="caution">
    <text evidence="2">The sequence shown here is derived from an EMBL/GenBank/DDBJ whole genome shotgun (WGS) entry which is preliminary data.</text>
</comment>
<keyword evidence="3" id="KW-1185">Reference proteome</keyword>
<keyword evidence="2" id="KW-0238">DNA-binding</keyword>